<evidence type="ECO:0000313" key="2">
    <source>
        <dbReference type="EMBL" id="MBB5149080.1"/>
    </source>
</evidence>
<dbReference type="NCBIfam" id="TIGR02221">
    <property type="entry name" value="cas_TM1812"/>
    <property type="match status" value="1"/>
</dbReference>
<feature type="coiled-coil region" evidence="1">
    <location>
        <begin position="214"/>
        <end position="263"/>
    </location>
</feature>
<organism evidence="2 3">
    <name type="scientific">Ureibacillus thermosphaericus</name>
    <dbReference type="NCBI Taxonomy" id="51173"/>
    <lineage>
        <taxon>Bacteria</taxon>
        <taxon>Bacillati</taxon>
        <taxon>Bacillota</taxon>
        <taxon>Bacilli</taxon>
        <taxon>Bacillales</taxon>
        <taxon>Caryophanaceae</taxon>
        <taxon>Ureibacillus</taxon>
    </lineage>
</organism>
<dbReference type="RefSeq" id="WP_168412355.1">
    <property type="nucleotide sequence ID" value="NZ_JAAXPW010000015.1"/>
</dbReference>
<dbReference type="AlphaFoldDB" id="A0A840PT66"/>
<dbReference type="CDD" id="cd09732">
    <property type="entry name" value="Csx1_III-U"/>
    <property type="match status" value="1"/>
</dbReference>
<dbReference type="EMBL" id="JACHGZ010000014">
    <property type="protein sequence ID" value="MBB5149080.1"/>
    <property type="molecule type" value="Genomic_DNA"/>
</dbReference>
<reference evidence="2 3" key="1">
    <citation type="submission" date="2020-08" db="EMBL/GenBank/DDBJ databases">
        <title>Genomic Encyclopedia of Type Strains, Phase IV (KMG-IV): sequencing the most valuable type-strain genomes for metagenomic binning, comparative biology and taxonomic classification.</title>
        <authorList>
            <person name="Goeker M."/>
        </authorList>
    </citation>
    <scope>NUCLEOTIDE SEQUENCE [LARGE SCALE GENOMIC DNA]</scope>
    <source>
        <strain evidence="2 3">DSM 10633</strain>
    </source>
</reference>
<keyword evidence="1" id="KW-0175">Coiled coil</keyword>
<accession>A0A840PT66</accession>
<dbReference type="NCBIfam" id="TIGR02549">
    <property type="entry name" value="CRISPR_DxTHG"/>
    <property type="match status" value="1"/>
</dbReference>
<keyword evidence="3" id="KW-1185">Reference proteome</keyword>
<dbReference type="InterPro" id="IPR013383">
    <property type="entry name" value="CRISPR-assoc_prot_DxTHG_CS"/>
</dbReference>
<comment type="caution">
    <text evidence="2">The sequence shown here is derived from an EMBL/GenBank/DDBJ whole genome shotgun (WGS) entry which is preliminary data.</text>
</comment>
<protein>
    <submittedName>
        <fullName evidence="2">CRISPR-associated Csx2 family protein</fullName>
    </submittedName>
</protein>
<gene>
    <name evidence="2" type="ORF">HNR36_001467</name>
</gene>
<proteinExistence type="predicted"/>
<sequence length="430" mass="49593">MGRKVLFSFLGLGDYIECIYEYEGKTSTLTRFIQTSILEQMRDEGLQELVVFATKEAKSQNWQDHENEKGFFEGLENALQRITPEANVKLVEISSSQDEEANWNLFDTILSEIQEGDEIYFDITHSFRSIPFVALIVLNYARLIKKATIRKIVYGLFDPKQPDIPALIVDVTNMATLLDWTIGVDQFLKTGDATAIKELTNRETGTVFKNRTTSNEEKQKVKALNQLAAQLNRIGQSFQTCRSLKITEEIQELRNQIEVARDTQTSKIKPLAPLLDEIEKKYEEFRDDEIMNLFYSAKWCSENHLTQQGYTMLLENCITAICKVFQINEIDSEKRMLINSAIRILSENIPETKWKVKEENVPFVREMVSKLQPYKNNFAAFNSILDLRNDINHGGARESQSKVESFQPKLNNAILALKPFFEKMSSTYIR</sequence>
<name>A0A840PT66_URETH</name>
<evidence type="ECO:0000313" key="3">
    <source>
        <dbReference type="Proteomes" id="UP000557217"/>
    </source>
</evidence>
<dbReference type="InterPro" id="IPR011742">
    <property type="entry name" value="CRISPR-assoc_prot_TM1812"/>
</dbReference>
<dbReference type="SUPFAM" id="SSF160980">
    <property type="entry name" value="SSO1389-like"/>
    <property type="match status" value="1"/>
</dbReference>
<evidence type="ECO:0000256" key="1">
    <source>
        <dbReference type="SAM" id="Coils"/>
    </source>
</evidence>
<dbReference type="Proteomes" id="UP000557217">
    <property type="component" value="Unassembled WGS sequence"/>
</dbReference>